<keyword evidence="5" id="KW-1185">Reference proteome</keyword>
<organism evidence="4 5">
    <name type="scientific">Nocardia puris</name>
    <dbReference type="NCBI Taxonomy" id="208602"/>
    <lineage>
        <taxon>Bacteria</taxon>
        <taxon>Bacillati</taxon>
        <taxon>Actinomycetota</taxon>
        <taxon>Actinomycetes</taxon>
        <taxon>Mycobacteriales</taxon>
        <taxon>Nocardiaceae</taxon>
        <taxon>Nocardia</taxon>
    </lineage>
</organism>
<dbReference type="EMBL" id="QNRE01000041">
    <property type="protein sequence ID" value="RBO78463.1"/>
    <property type="molecule type" value="Genomic_DNA"/>
</dbReference>
<evidence type="ECO:0000259" key="3">
    <source>
        <dbReference type="PROSITE" id="PS51898"/>
    </source>
</evidence>
<comment type="caution">
    <text evidence="4">The sequence shown here is derived from an EMBL/GenBank/DDBJ whole genome shotgun (WGS) entry which is preliminary data.</text>
</comment>
<evidence type="ECO:0000313" key="4">
    <source>
        <dbReference type="EMBL" id="RBO78463.1"/>
    </source>
</evidence>
<dbReference type="PANTHER" id="PTHR30349">
    <property type="entry name" value="PHAGE INTEGRASE-RELATED"/>
    <property type="match status" value="1"/>
</dbReference>
<dbReference type="GO" id="GO:0003677">
    <property type="term" value="F:DNA binding"/>
    <property type="evidence" value="ECO:0007669"/>
    <property type="project" value="InterPro"/>
</dbReference>
<proteinExistence type="predicted"/>
<sequence length="276" mass="30508">SRGDHLVSGYDTLGTGGCSGGRAVHHAIGRNRAALERLTAALVAASADRYQGWGDVVMFAACTATRIGEVSGCRVGDIDTDSWVWTLRRQTTPGPGGLMDKGTKGRRHRSIPIIAEIRPLILRRINDARTRVEREHRGATDDELRTAFLGARVFVGPRGGRIATGVLRDATQWDEVVTALGFEHLRRHDLRHTGLTWFADSGVPLHRLQRIAGHVDPRITQRYLHPDMEALREDGERLSQHLRGRTGPKIGPKPQGRPLNRKPLLRWSGGVFVCRG</sequence>
<dbReference type="PROSITE" id="PS51898">
    <property type="entry name" value="TYR_RECOMBINASE"/>
    <property type="match status" value="1"/>
</dbReference>
<dbReference type="GO" id="GO:0006310">
    <property type="term" value="P:DNA recombination"/>
    <property type="evidence" value="ECO:0007669"/>
    <property type="project" value="UniProtKB-KW"/>
</dbReference>
<feature type="domain" description="Tyr recombinase" evidence="3">
    <location>
        <begin position="30"/>
        <end position="236"/>
    </location>
</feature>
<dbReference type="OrthoDB" id="1822491at2"/>
<dbReference type="InterPro" id="IPR011010">
    <property type="entry name" value="DNA_brk_join_enz"/>
</dbReference>
<feature type="non-terminal residue" evidence="4">
    <location>
        <position position="1"/>
    </location>
</feature>
<dbReference type="SUPFAM" id="SSF56349">
    <property type="entry name" value="DNA breaking-rejoining enzymes"/>
    <property type="match status" value="1"/>
</dbReference>
<dbReference type="Pfam" id="PF00589">
    <property type="entry name" value="Phage_integrase"/>
    <property type="match status" value="1"/>
</dbReference>
<dbReference type="PANTHER" id="PTHR30349:SF64">
    <property type="entry name" value="PROPHAGE INTEGRASE INTD-RELATED"/>
    <property type="match status" value="1"/>
</dbReference>
<dbReference type="InterPro" id="IPR050090">
    <property type="entry name" value="Tyrosine_recombinase_XerCD"/>
</dbReference>
<evidence type="ECO:0000256" key="1">
    <source>
        <dbReference type="ARBA" id="ARBA00023172"/>
    </source>
</evidence>
<gene>
    <name evidence="4" type="ORF">DFR74_1411</name>
</gene>
<name>A0A366CUG5_9NOCA</name>
<protein>
    <submittedName>
        <fullName evidence="4">Phage integrase family protein</fullName>
    </submittedName>
</protein>
<dbReference type="Proteomes" id="UP000252586">
    <property type="component" value="Unassembled WGS sequence"/>
</dbReference>
<dbReference type="GO" id="GO:0015074">
    <property type="term" value="P:DNA integration"/>
    <property type="evidence" value="ECO:0007669"/>
    <property type="project" value="InterPro"/>
</dbReference>
<evidence type="ECO:0000256" key="2">
    <source>
        <dbReference type="SAM" id="MobiDB-lite"/>
    </source>
</evidence>
<accession>A0A366CUG5</accession>
<keyword evidence="1" id="KW-0233">DNA recombination</keyword>
<reference evidence="4 5" key="1">
    <citation type="submission" date="2018-06" db="EMBL/GenBank/DDBJ databases">
        <title>Genomic Encyclopedia of Type Strains, Phase IV (KMG-IV): sequencing the most valuable type-strain genomes for metagenomic binning, comparative biology and taxonomic classification.</title>
        <authorList>
            <person name="Goeker M."/>
        </authorList>
    </citation>
    <scope>NUCLEOTIDE SEQUENCE [LARGE SCALE GENOMIC DNA]</scope>
    <source>
        <strain evidence="4 5">DSM 44599</strain>
    </source>
</reference>
<dbReference type="AlphaFoldDB" id="A0A366CUG5"/>
<feature type="region of interest" description="Disordered" evidence="2">
    <location>
        <begin position="240"/>
        <end position="261"/>
    </location>
</feature>
<dbReference type="InterPro" id="IPR002104">
    <property type="entry name" value="Integrase_catalytic"/>
</dbReference>
<dbReference type="InterPro" id="IPR013762">
    <property type="entry name" value="Integrase-like_cat_sf"/>
</dbReference>
<dbReference type="CDD" id="cd00397">
    <property type="entry name" value="DNA_BRE_C"/>
    <property type="match status" value="1"/>
</dbReference>
<dbReference type="Gene3D" id="1.10.443.10">
    <property type="entry name" value="Intergrase catalytic core"/>
    <property type="match status" value="1"/>
</dbReference>
<evidence type="ECO:0000313" key="5">
    <source>
        <dbReference type="Proteomes" id="UP000252586"/>
    </source>
</evidence>